<keyword evidence="4" id="KW-0472">Membrane</keyword>
<evidence type="ECO:0000256" key="3">
    <source>
        <dbReference type="SAM" id="MobiDB-lite"/>
    </source>
</evidence>
<dbReference type="PANTHER" id="PTHR11731">
    <property type="entry name" value="PROTEASE FAMILY S9B,C DIPEPTIDYL-PEPTIDASE IV-RELATED"/>
    <property type="match status" value="1"/>
</dbReference>
<dbReference type="FunFam" id="3.40.50.1820:FF:000003">
    <property type="entry name" value="Dipeptidyl peptidase 4"/>
    <property type="match status" value="1"/>
</dbReference>
<accession>A0A315W849</accession>
<dbReference type="Pfam" id="PF00326">
    <property type="entry name" value="Peptidase_S9"/>
    <property type="match status" value="1"/>
</dbReference>
<protein>
    <recommendedName>
        <fullName evidence="9">Peptidase S9 prolyl oligopeptidase catalytic domain-containing protein</fullName>
    </recommendedName>
</protein>
<dbReference type="PANTHER" id="PTHR11731:SF97">
    <property type="entry name" value="INACTIVE DIPEPTIDYL PEPTIDASE 10-LIKE"/>
    <property type="match status" value="1"/>
</dbReference>
<sequence length="917" mass="101935">MSLDIHLPNLDGTTSSNITYALSLLVQLVAEGKRERGERRRERGREGERGRQDHQPAEDKLARSGACRKSSAKQQCSCSAACEATHGSAELVADYTMIATTQQNMTTELLLSIFRTGLPLSTVNLKREQESSSVLMGRRMKDLGSSDGPPRNWKGIGIAMVVILAVMSLVILSVVILTPDESHLLLRSHVTMEDLESEEFKVHDPCAVWLNENEVALRTREGHVLTFTLSNNLTTTLLDNSSLDLTSSKFQVSADKRFVLLAYNIRPVFSQSFTASYAIYGVANGDLLELSPPERETTELQYASWGPQGNQLAFVFDGDIYYKSTVTSDSLRLTSTDEDQKVLNGLSDWTYEEEVLLTYAAHWWSMDGARLAYLRINNSVTPVMEIPHFLGGLYPSNMIFPYPKAGSSIPSVSLFVVNLYGPAHTLEMLPPDSLRSRENYISMVSWISSTRLAVRWLNRAQNQSVLCVCEATTGACSEKHKMAMDMMQNQRQDLPLFSSDGSMFYTILPAKQGARGEFHHIAGLTVQPAIPSVPPRFLTSGSWDVTLLCALDEKAGKIYFLSTEESRESRHLYSVDLNGAFQRHCISCGLIDGCGFFKAVFSPNRTHFVLYCLGPGIPKVTVHSMKDPASYVILEDNNLLSAALEDKRLPESLFRTVQADNHDLHLKLTLPQGYEANLLPLLIIVDGTPGSQTVTEEFSLGWPQVLCSTHGVALAWVDGRSGVGRGQKAVAVDPRKLGSLRVKDYLGVVELLMQLPYVDDRRIALFGKALGGYLALKMLAATDNLFQCTAAVAPITDFRLYSAAFSERYLGFPAKEEHAYTSASVLEEVNKLKEENFLIVHGTADARVHFQHSAELLSRLVKVEANYSLQLYPDEGHVLREPRSVRHFQRTVVNYLQNCLKHSAVLDAPEEEEEEED</sequence>
<evidence type="ECO:0000256" key="2">
    <source>
        <dbReference type="ARBA" id="ARBA00023180"/>
    </source>
</evidence>
<feature type="domain" description="Peptidase S9 prolyl oligopeptidase catalytic" evidence="5">
    <location>
        <begin position="701"/>
        <end position="902"/>
    </location>
</feature>
<dbReference type="SUPFAM" id="SSF82171">
    <property type="entry name" value="DPP6 N-terminal domain-like"/>
    <property type="match status" value="1"/>
</dbReference>
<dbReference type="Pfam" id="PF00930">
    <property type="entry name" value="DPPIV_N"/>
    <property type="match status" value="1"/>
</dbReference>
<dbReference type="GO" id="GO:0008236">
    <property type="term" value="F:serine-type peptidase activity"/>
    <property type="evidence" value="ECO:0007669"/>
    <property type="project" value="InterPro"/>
</dbReference>
<keyword evidence="4" id="KW-0812">Transmembrane</keyword>
<feature type="region of interest" description="Disordered" evidence="3">
    <location>
        <begin position="33"/>
        <end position="66"/>
    </location>
</feature>
<evidence type="ECO:0000256" key="4">
    <source>
        <dbReference type="SAM" id="Phobius"/>
    </source>
</evidence>
<dbReference type="InterPro" id="IPR002469">
    <property type="entry name" value="Peptidase_S9B_N"/>
</dbReference>
<dbReference type="STRING" id="33528.ENSGAFP00000030748"/>
<keyword evidence="4" id="KW-1133">Transmembrane helix</keyword>
<dbReference type="Proteomes" id="UP000250572">
    <property type="component" value="Unassembled WGS sequence"/>
</dbReference>
<reference evidence="7 8" key="1">
    <citation type="journal article" date="2018" name="G3 (Bethesda)">
        <title>A High-Quality Reference Genome for the Invasive Mosquitofish Gambusia affinis Using a Chicago Library.</title>
        <authorList>
            <person name="Hoffberg S.L."/>
            <person name="Troendle N.J."/>
            <person name="Glenn T.C."/>
            <person name="Mahmud O."/>
            <person name="Louha S."/>
            <person name="Chalopin D."/>
            <person name="Bennetzen J.L."/>
            <person name="Mauricio R."/>
        </authorList>
    </citation>
    <scope>NUCLEOTIDE SEQUENCE [LARGE SCALE GENOMIC DNA]</scope>
    <source>
        <strain evidence="7">NE01/NJP1002.9</strain>
        <tissue evidence="7">Muscle</tissue>
    </source>
</reference>
<evidence type="ECO:0000256" key="1">
    <source>
        <dbReference type="ARBA" id="ARBA00004401"/>
    </source>
</evidence>
<name>A0A315W849_GAMAF</name>
<dbReference type="GO" id="GO:0008076">
    <property type="term" value="C:voltage-gated potassium channel complex"/>
    <property type="evidence" value="ECO:0007669"/>
    <property type="project" value="TreeGrafter"/>
</dbReference>
<dbReference type="GO" id="GO:1901379">
    <property type="term" value="P:regulation of potassium ion transmembrane transport"/>
    <property type="evidence" value="ECO:0007669"/>
    <property type="project" value="TreeGrafter"/>
</dbReference>
<dbReference type="AlphaFoldDB" id="A0A315W849"/>
<proteinExistence type="predicted"/>
<dbReference type="GO" id="GO:0006508">
    <property type="term" value="P:proteolysis"/>
    <property type="evidence" value="ECO:0007669"/>
    <property type="project" value="InterPro"/>
</dbReference>
<dbReference type="InterPro" id="IPR001375">
    <property type="entry name" value="Peptidase_S9_cat"/>
</dbReference>
<dbReference type="SUPFAM" id="SSF53474">
    <property type="entry name" value="alpha/beta-Hydrolases"/>
    <property type="match status" value="1"/>
</dbReference>
<keyword evidence="8" id="KW-1185">Reference proteome</keyword>
<evidence type="ECO:0008006" key="9">
    <source>
        <dbReference type="Google" id="ProtNLM"/>
    </source>
</evidence>
<evidence type="ECO:0000313" key="8">
    <source>
        <dbReference type="Proteomes" id="UP000250572"/>
    </source>
</evidence>
<comment type="subcellular location">
    <subcellularLocation>
        <location evidence="1">Cell membrane</location>
        <topology evidence="1">Single-pass type II membrane protein</topology>
    </subcellularLocation>
</comment>
<organism evidence="7 8">
    <name type="scientific">Gambusia affinis</name>
    <name type="common">Western mosquitofish</name>
    <name type="synonym">Heterandria affinis</name>
    <dbReference type="NCBI Taxonomy" id="33528"/>
    <lineage>
        <taxon>Eukaryota</taxon>
        <taxon>Metazoa</taxon>
        <taxon>Chordata</taxon>
        <taxon>Craniata</taxon>
        <taxon>Vertebrata</taxon>
        <taxon>Euteleostomi</taxon>
        <taxon>Actinopterygii</taxon>
        <taxon>Neopterygii</taxon>
        <taxon>Teleostei</taxon>
        <taxon>Neoteleostei</taxon>
        <taxon>Acanthomorphata</taxon>
        <taxon>Ovalentaria</taxon>
        <taxon>Atherinomorphae</taxon>
        <taxon>Cyprinodontiformes</taxon>
        <taxon>Poeciliidae</taxon>
        <taxon>Poeciliinae</taxon>
        <taxon>Gambusia</taxon>
    </lineage>
</organism>
<comment type="caution">
    <text evidence="7">The sequence shown here is derived from an EMBL/GenBank/DDBJ whole genome shotgun (WGS) entry which is preliminary data.</text>
</comment>
<feature type="compositionally biased region" description="Basic and acidic residues" evidence="3">
    <location>
        <begin position="33"/>
        <end position="62"/>
    </location>
</feature>
<keyword evidence="2" id="KW-0325">Glycoprotein</keyword>
<feature type="transmembrane region" description="Helical" evidence="4">
    <location>
        <begin position="156"/>
        <end position="177"/>
    </location>
</feature>
<dbReference type="EMBL" id="NHOQ01000244">
    <property type="protein sequence ID" value="PWA31858.1"/>
    <property type="molecule type" value="Genomic_DNA"/>
</dbReference>
<dbReference type="Gene3D" id="3.40.50.1820">
    <property type="entry name" value="alpha/beta hydrolase"/>
    <property type="match status" value="1"/>
</dbReference>
<evidence type="ECO:0000259" key="5">
    <source>
        <dbReference type="Pfam" id="PF00326"/>
    </source>
</evidence>
<gene>
    <name evidence="7" type="ORF">CCH79_00006450</name>
</gene>
<dbReference type="Gene3D" id="2.140.10.30">
    <property type="entry name" value="Dipeptidylpeptidase IV, N-terminal domain"/>
    <property type="match status" value="1"/>
</dbReference>
<dbReference type="InterPro" id="IPR029058">
    <property type="entry name" value="AB_hydrolase_fold"/>
</dbReference>
<evidence type="ECO:0000259" key="6">
    <source>
        <dbReference type="Pfam" id="PF00930"/>
    </source>
</evidence>
<dbReference type="InterPro" id="IPR050278">
    <property type="entry name" value="Serine_Prot_S9B/DPPIV"/>
</dbReference>
<evidence type="ECO:0000313" key="7">
    <source>
        <dbReference type="EMBL" id="PWA31858.1"/>
    </source>
</evidence>
<feature type="domain" description="Dipeptidylpeptidase IV N-terminal" evidence="6">
    <location>
        <begin position="253"/>
        <end position="618"/>
    </location>
</feature>